<accession>A0A388SG01</accession>
<reference evidence="2 3" key="1">
    <citation type="journal article" date="2018" name="Int. J. Syst. Evol. Microbiol.">
        <title>Mesosutterella multiformis gen. nov., sp. nov., a member of the family Sutterellaceae and Sutterella megalosphaeroides sp. nov., isolated from human faeces.</title>
        <authorList>
            <person name="Sakamoto M."/>
            <person name="Ikeyama N."/>
            <person name="Kunihiro T."/>
            <person name="Iino T."/>
            <person name="Yuki M."/>
            <person name="Ohkuma M."/>
        </authorList>
    </citation>
    <scope>NUCLEOTIDE SEQUENCE [LARGE SCALE GENOMIC DNA]</scope>
    <source>
        <strain evidence="2 3">4NBBH2</strain>
    </source>
</reference>
<feature type="compositionally biased region" description="Acidic residues" evidence="1">
    <location>
        <begin position="474"/>
        <end position="497"/>
    </location>
</feature>
<dbReference type="AlphaFoldDB" id="A0A388SG01"/>
<proteinExistence type="predicted"/>
<evidence type="ECO:0000256" key="1">
    <source>
        <dbReference type="SAM" id="MobiDB-lite"/>
    </source>
</evidence>
<keyword evidence="3" id="KW-1185">Reference proteome</keyword>
<feature type="compositionally biased region" description="Basic and acidic residues" evidence="1">
    <location>
        <begin position="516"/>
        <end position="540"/>
    </location>
</feature>
<protein>
    <submittedName>
        <fullName evidence="2">Uncharacterized protein</fullName>
    </submittedName>
</protein>
<feature type="region of interest" description="Disordered" evidence="1">
    <location>
        <begin position="448"/>
        <end position="560"/>
    </location>
</feature>
<organism evidence="2 3">
    <name type="scientific">Mesosutterella multiformis</name>
    <dbReference type="NCBI Taxonomy" id="2259133"/>
    <lineage>
        <taxon>Bacteria</taxon>
        <taxon>Pseudomonadati</taxon>
        <taxon>Pseudomonadota</taxon>
        <taxon>Betaproteobacteria</taxon>
        <taxon>Burkholderiales</taxon>
        <taxon>Sutterellaceae</taxon>
        <taxon>Mesosutterella</taxon>
    </lineage>
</organism>
<dbReference type="RefSeq" id="WP_116270650.1">
    <property type="nucleotide sequence ID" value="NZ_BGZJ01000002.1"/>
</dbReference>
<dbReference type="OrthoDB" id="3479at2"/>
<sequence>MTAFRENPFVYLGVSPSSSRSEILEKAEEKALTEDPDEVAKYRSILTNPGKRLESELRYLPGVSDEEANEILALLGKDPVSLCAWSKERLSGIARANALAQALPSFPETNEPGFSSLIRDIAESFESQDIAELASLVNGARSRAHFPEVKDTDRIPEALKEIRWDYQKAIEARFNSIQSRRVARILTGLFPPKGEQAGIIPGLIDDLLSSYEVSVQSFAEKEMASAAELLRQIPAECRNGHLTRRGVFALTMLYRVTVNWNSVTLPLQRFRQAKGEACRQTESLFTAVRKLAYYLATDLNCVDAAYLLVRRVLSQLLVSPVLEKHYRYDLESIAGMRKGKGAASGSDTIPEQKTVSSLEPAEAKGFKGIPLLVTDIVPTEEDEAAFRAPEPRTAVSASRLPGFFSSLQSRLPKKHRKLWLIAAVILLIVWMKGCVFSSDEDYADYSGGGYRSGGAYSDDDESYEEEQREKEAREAEEEAELEREEAEEEAREEAEEEARERQAALEAQFEAEQEEERLRELEREEEMQRQLDEQRRRTQELENELEEEQERSRRSSLYGY</sequence>
<dbReference type="Proteomes" id="UP000266091">
    <property type="component" value="Unassembled WGS sequence"/>
</dbReference>
<name>A0A388SG01_9BURK</name>
<gene>
    <name evidence="2" type="ORF">MESMUL_17240</name>
</gene>
<comment type="caution">
    <text evidence="2">The sequence shown here is derived from an EMBL/GenBank/DDBJ whole genome shotgun (WGS) entry which is preliminary data.</text>
</comment>
<dbReference type="EMBL" id="BGZJ01000002">
    <property type="protein sequence ID" value="GBO94370.1"/>
    <property type="molecule type" value="Genomic_DNA"/>
</dbReference>
<evidence type="ECO:0000313" key="2">
    <source>
        <dbReference type="EMBL" id="GBO94370.1"/>
    </source>
</evidence>
<evidence type="ECO:0000313" key="3">
    <source>
        <dbReference type="Proteomes" id="UP000266091"/>
    </source>
</evidence>